<organism evidence="1">
    <name type="scientific">Bacillus mycoides</name>
    <dbReference type="NCBI Taxonomy" id="1405"/>
    <lineage>
        <taxon>Bacteria</taxon>
        <taxon>Bacillati</taxon>
        <taxon>Bacillota</taxon>
        <taxon>Bacilli</taxon>
        <taxon>Bacillales</taxon>
        <taxon>Bacillaceae</taxon>
        <taxon>Bacillus</taxon>
        <taxon>Bacillus cereus group</taxon>
    </lineage>
</organism>
<comment type="caution">
    <text evidence="1">The sequence shown here is derived from an EMBL/GenBank/DDBJ whole genome shotgun (WGS) entry which is preliminary data.</text>
</comment>
<name>C2Y363_BACMY</name>
<accession>C2Y363</accession>
<sequence>MPTGREAAPTLPGGRRFHHQWSTDYEHGVSKQNRGLHAALQE</sequence>
<dbReference type="EMBL" id="ACMP01000172">
    <property type="protein sequence ID" value="EEL67645.1"/>
    <property type="molecule type" value="Genomic_DNA"/>
</dbReference>
<protein>
    <submittedName>
        <fullName evidence="1">Uncharacterized protein</fullName>
    </submittedName>
</protein>
<dbReference type="HOGENOM" id="CLU_3246912_0_0_9"/>
<dbReference type="Proteomes" id="UP000001753">
    <property type="component" value="Chromosome"/>
</dbReference>
<proteinExistence type="predicted"/>
<gene>
    <name evidence="1" type="ORF">bcere0026_54110</name>
</gene>
<dbReference type="AlphaFoldDB" id="C2Y363"/>
<evidence type="ECO:0000313" key="1">
    <source>
        <dbReference type="EMBL" id="EEL67645.1"/>
    </source>
</evidence>
<reference evidence="1" key="1">
    <citation type="journal article" date="2012" name="Genome Res.">
        <title>Genomic characterization of the Bacillus cereus sensu lato species: Backdrop to the evolution of Bacillus anthracis.</title>
        <authorList>
            <person name="Zwick M.E."/>
            <person name="Joseph S.J."/>
            <person name="Didelot X."/>
            <person name="Chen P.E."/>
            <person name="Bishop-Lilly K.A."/>
            <person name="Stewart A.C."/>
            <person name="Willner K."/>
            <person name="Nolan N."/>
            <person name="Lentz S."/>
            <person name="Thomason M.K."/>
            <person name="Sozhamannan S."/>
            <person name="Mateczun A.J."/>
            <person name="Du L."/>
            <person name="Read T.D."/>
        </authorList>
    </citation>
    <scope>NUCLEOTIDE SEQUENCE [LARGE SCALE GENOMIC DNA]</scope>
    <source>
        <strain evidence="1">AH603</strain>
    </source>
</reference>